<dbReference type="Gene3D" id="3.90.550.50">
    <property type="match status" value="1"/>
</dbReference>
<dbReference type="InterPro" id="IPR002659">
    <property type="entry name" value="Glyco_trans_31"/>
</dbReference>
<keyword evidence="7" id="KW-0812">Transmembrane</keyword>
<evidence type="ECO:0000313" key="17">
    <source>
        <dbReference type="Proteomes" id="UP000008022"/>
    </source>
</evidence>
<feature type="region of interest" description="Disordered" evidence="14">
    <location>
        <begin position="77"/>
        <end position="129"/>
    </location>
</feature>
<reference evidence="16" key="2">
    <citation type="submission" date="2015-06" db="UniProtKB">
        <authorList>
            <consortium name="EnsemblPlants"/>
        </authorList>
    </citation>
    <scope>IDENTIFICATION</scope>
</reference>
<feature type="domain" description="Galectin" evidence="15">
    <location>
        <begin position="380"/>
        <end position="575"/>
    </location>
</feature>
<evidence type="ECO:0000313" key="16">
    <source>
        <dbReference type="EnsemblPlants" id="ORUFI06G08540.2"/>
    </source>
</evidence>
<dbReference type="Gramene" id="ORUFI06G08540.2">
    <property type="protein sequence ID" value="ORUFI06G08540.2"/>
    <property type="gene ID" value="ORUFI06G08540"/>
</dbReference>
<comment type="cofactor">
    <cofactor evidence="1">
        <name>Mn(2+)</name>
        <dbReference type="ChEBI" id="CHEBI:29035"/>
    </cofactor>
</comment>
<dbReference type="PANTHER" id="PTHR11214">
    <property type="entry name" value="BETA-1,3-N-ACETYLGLUCOSAMINYLTRANSFERASE"/>
    <property type="match status" value="1"/>
</dbReference>
<dbReference type="UniPathway" id="UPA00378"/>
<evidence type="ECO:0000256" key="2">
    <source>
        <dbReference type="ARBA" id="ARBA00004323"/>
    </source>
</evidence>
<dbReference type="GO" id="GO:1901137">
    <property type="term" value="P:carbohydrate derivative biosynthetic process"/>
    <property type="evidence" value="ECO:0007669"/>
    <property type="project" value="UniProtKB-ARBA"/>
</dbReference>
<evidence type="ECO:0000256" key="1">
    <source>
        <dbReference type="ARBA" id="ARBA00001936"/>
    </source>
</evidence>
<keyword evidence="11" id="KW-0472">Membrane</keyword>
<evidence type="ECO:0000256" key="10">
    <source>
        <dbReference type="ARBA" id="ARBA00023034"/>
    </source>
</evidence>
<evidence type="ECO:0000256" key="8">
    <source>
        <dbReference type="ARBA" id="ARBA00022968"/>
    </source>
</evidence>
<comment type="similarity">
    <text evidence="4">Belongs to the glycosyltransferase 31 family.</text>
</comment>
<evidence type="ECO:0000256" key="6">
    <source>
        <dbReference type="ARBA" id="ARBA00022679"/>
    </source>
</evidence>
<dbReference type="Pfam" id="PF00337">
    <property type="entry name" value="Gal-bind_lectin"/>
    <property type="match status" value="1"/>
</dbReference>
<keyword evidence="5" id="KW-0328">Glycosyltransferase</keyword>
<dbReference type="STRING" id="4529.A0A0E0PVE6"/>
<dbReference type="Gene3D" id="2.60.120.200">
    <property type="match status" value="1"/>
</dbReference>
<evidence type="ECO:0000256" key="11">
    <source>
        <dbReference type="ARBA" id="ARBA00023136"/>
    </source>
</evidence>
<dbReference type="PROSITE" id="PS51304">
    <property type="entry name" value="GALECTIN"/>
    <property type="match status" value="1"/>
</dbReference>
<comment type="subcellular location">
    <subcellularLocation>
        <location evidence="2">Golgi apparatus membrane</location>
        <topology evidence="2">Single-pass type II membrane protein</topology>
    </subcellularLocation>
</comment>
<dbReference type="Proteomes" id="UP000008022">
    <property type="component" value="Unassembled WGS sequence"/>
</dbReference>
<organism evidence="16 17">
    <name type="scientific">Oryza rufipogon</name>
    <name type="common">Brownbeard rice</name>
    <name type="synonym">Asian wild rice</name>
    <dbReference type="NCBI Taxonomy" id="4529"/>
    <lineage>
        <taxon>Eukaryota</taxon>
        <taxon>Viridiplantae</taxon>
        <taxon>Streptophyta</taxon>
        <taxon>Embryophyta</taxon>
        <taxon>Tracheophyta</taxon>
        <taxon>Spermatophyta</taxon>
        <taxon>Magnoliopsida</taxon>
        <taxon>Liliopsida</taxon>
        <taxon>Poales</taxon>
        <taxon>Poaceae</taxon>
        <taxon>BOP clade</taxon>
        <taxon>Oryzoideae</taxon>
        <taxon>Oryzeae</taxon>
        <taxon>Oryzinae</taxon>
        <taxon>Oryza</taxon>
    </lineage>
</organism>
<keyword evidence="17" id="KW-1185">Reference proteome</keyword>
<keyword evidence="10" id="KW-0333">Golgi apparatus</keyword>
<dbReference type="CDD" id="cd00070">
    <property type="entry name" value="GLECT"/>
    <property type="match status" value="1"/>
</dbReference>
<comment type="pathway">
    <text evidence="3">Protein modification; protein glycosylation.</text>
</comment>
<keyword evidence="9" id="KW-1133">Transmembrane helix</keyword>
<dbReference type="FunFam" id="3.90.550.50:FF:000015">
    <property type="entry name" value="Beta-1,3-galactosyltransferase GALT1"/>
    <property type="match status" value="1"/>
</dbReference>
<dbReference type="GO" id="GO:0000139">
    <property type="term" value="C:Golgi membrane"/>
    <property type="evidence" value="ECO:0007669"/>
    <property type="project" value="UniProtKB-SubCell"/>
</dbReference>
<sequence length="853" mass="95562">MATCDFRCGPHAREEAAYEPRARKTRHAGAGARACAWLELGKKALGRSDRHGVRPCSRLAAYVVKASVRGCVTAYRGHDPLRPRPSRQFSHQPTKPHRDRDSDVSATGQSRKIEGTFPSPSRGGRTGWSVGPSVAWTRSRLVFLLLLLPPPAVAQEGARGYCCFRSKLQVPVRFCFPTTSRWSRCPLRSAPQASGSGGLASDELGVVWRWCLAWLVGLLTSDQLAKTVLSDEEMARYVILDSPLAEKSLQYVFQQNNTTPLHWLDVPNPPAVQNPQNISQVISTELLASNLSITRNFSDRELQSLHSWNHLKDLVSHAHILPDGVEAIKEAGVAWRELNAALEYDESAVSVNGSTHQKSKEKQCPYSIRRMNATRSGDRFVLKIPCGLIQGSSITIIGTPGGLLGSFKIELTGATVPGEPDPPIVLHYNVRLLGDKLTEDPVIVQNTWTIADDWGSEDRCPSPGSDAKDIAKVDELEKCGSMVGNDQKQAWATKLKSNVSSIQPAWKKNTEPKKYFPFRQGYLAIAILRVGAHGIHMTVDGKHVTSFAFREDLEPGFVGEVRIAGDIKLLSVIASGLPTTEDFEHVTDLEILKAPPVPMDKPLDLFIGIFSTANNFKRRMAVRRTWMQYDAVRSGKAAVRFFVGLHKNEVVNEELWNEARTYGDIQLMPFVDYYSLILWKTIAICIYGTNVLSAKYVMKTDDDAFVRVDEILLSLDRVNISHGLLYGRVNSDSQPHRDPYSKWYITPEEWPEESYPPWAHGPGYIVSQDIAKEVYRKHKRGELKMFKLEDVAMGIWINEMKKDGLDVKYENDGRILVEGCEEGYVVAHYQEPRDMMCLWDKFLKTKRGTCCKE</sequence>
<reference evidence="17" key="1">
    <citation type="submission" date="2013-06" db="EMBL/GenBank/DDBJ databases">
        <authorList>
            <person name="Zhao Q."/>
        </authorList>
    </citation>
    <scope>NUCLEOTIDE SEQUENCE</scope>
    <source>
        <strain evidence="17">cv. W1943</strain>
    </source>
</reference>
<dbReference type="EnsemblPlants" id="ORUFI06G08540.2">
    <property type="protein sequence ID" value="ORUFI06G08540.2"/>
    <property type="gene ID" value="ORUFI06G08540"/>
</dbReference>
<dbReference type="eggNOG" id="KOG2287">
    <property type="taxonomic scope" value="Eukaryota"/>
</dbReference>
<protein>
    <recommendedName>
        <fullName evidence="15">Galectin domain-containing protein</fullName>
    </recommendedName>
</protein>
<dbReference type="Pfam" id="PF01762">
    <property type="entry name" value="Galactosyl_T"/>
    <property type="match status" value="1"/>
</dbReference>
<dbReference type="InterPro" id="IPR013320">
    <property type="entry name" value="ConA-like_dom_sf"/>
</dbReference>
<dbReference type="PANTHER" id="PTHR11214:SF129">
    <property type="entry name" value="BETA-1,3-GALACTOSYLTRANSFERASE GALT1"/>
    <property type="match status" value="1"/>
</dbReference>
<dbReference type="OMA" id="ICVFGTE"/>
<evidence type="ECO:0000256" key="9">
    <source>
        <dbReference type="ARBA" id="ARBA00022989"/>
    </source>
</evidence>
<keyword evidence="6" id="KW-0808">Transferase</keyword>
<evidence type="ECO:0000256" key="3">
    <source>
        <dbReference type="ARBA" id="ARBA00004922"/>
    </source>
</evidence>
<dbReference type="GO" id="GO:0030246">
    <property type="term" value="F:carbohydrate binding"/>
    <property type="evidence" value="ECO:0007669"/>
    <property type="project" value="InterPro"/>
</dbReference>
<dbReference type="AlphaFoldDB" id="A0A0E0PVE6"/>
<evidence type="ECO:0000259" key="15">
    <source>
        <dbReference type="PROSITE" id="PS51304"/>
    </source>
</evidence>
<evidence type="ECO:0000256" key="7">
    <source>
        <dbReference type="ARBA" id="ARBA00022692"/>
    </source>
</evidence>
<proteinExistence type="inferred from homology"/>
<evidence type="ECO:0000256" key="4">
    <source>
        <dbReference type="ARBA" id="ARBA00008661"/>
    </source>
</evidence>
<keyword evidence="12" id="KW-0325">Glycoprotein</keyword>
<dbReference type="SUPFAM" id="SSF49899">
    <property type="entry name" value="Concanavalin A-like lectins/glucanases"/>
    <property type="match status" value="1"/>
</dbReference>
<evidence type="ECO:0000256" key="5">
    <source>
        <dbReference type="ARBA" id="ARBA00022676"/>
    </source>
</evidence>
<evidence type="ECO:0000256" key="13">
    <source>
        <dbReference type="ARBA" id="ARBA00023211"/>
    </source>
</evidence>
<dbReference type="GO" id="GO:0008378">
    <property type="term" value="F:galactosyltransferase activity"/>
    <property type="evidence" value="ECO:0007669"/>
    <property type="project" value="UniProtKB-ARBA"/>
</dbReference>
<evidence type="ECO:0000256" key="12">
    <source>
        <dbReference type="ARBA" id="ARBA00023180"/>
    </source>
</evidence>
<name>A0A0E0PVE6_ORYRU</name>
<keyword evidence="13" id="KW-0464">Manganese</keyword>
<accession>A0A0E0PVE6</accession>
<dbReference type="SMART" id="SM00908">
    <property type="entry name" value="Gal-bind_lectin"/>
    <property type="match status" value="1"/>
</dbReference>
<evidence type="ECO:0000256" key="14">
    <source>
        <dbReference type="SAM" id="MobiDB-lite"/>
    </source>
</evidence>
<keyword evidence="8" id="KW-0735">Signal-anchor</keyword>
<dbReference type="InterPro" id="IPR001079">
    <property type="entry name" value="Galectin_CRD"/>
</dbReference>